<feature type="active site" description="Charge relay system" evidence="5">
    <location>
        <position position="258"/>
    </location>
</feature>
<dbReference type="CDD" id="cd05561">
    <property type="entry name" value="Peptidases_S8_4"/>
    <property type="match status" value="1"/>
</dbReference>
<evidence type="ECO:0000256" key="2">
    <source>
        <dbReference type="ARBA" id="ARBA00022670"/>
    </source>
</evidence>
<dbReference type="EMBL" id="FNEE01000006">
    <property type="protein sequence ID" value="SDJ38291.1"/>
    <property type="molecule type" value="Genomic_DNA"/>
</dbReference>
<dbReference type="InterPro" id="IPR015500">
    <property type="entry name" value="Peptidase_S8_subtilisin-rel"/>
</dbReference>
<keyword evidence="10" id="KW-1185">Reference proteome</keyword>
<evidence type="ECO:0000256" key="5">
    <source>
        <dbReference type="PROSITE-ProRule" id="PRU01240"/>
    </source>
</evidence>
<dbReference type="PRINTS" id="PR00723">
    <property type="entry name" value="SUBTILISIN"/>
</dbReference>
<name>A0A1G8TA00_9HYPH</name>
<evidence type="ECO:0000259" key="8">
    <source>
        <dbReference type="Pfam" id="PF00082"/>
    </source>
</evidence>
<dbReference type="Proteomes" id="UP000198894">
    <property type="component" value="Unassembled WGS sequence"/>
</dbReference>
<evidence type="ECO:0000256" key="6">
    <source>
        <dbReference type="SAM" id="MobiDB-lite"/>
    </source>
</evidence>
<keyword evidence="7" id="KW-0732">Signal</keyword>
<feature type="chain" id="PRO_5011787291" evidence="7">
    <location>
        <begin position="21"/>
        <end position="478"/>
    </location>
</feature>
<evidence type="ECO:0000313" key="10">
    <source>
        <dbReference type="Proteomes" id="UP000198894"/>
    </source>
</evidence>
<sequence>MRATSWLRPKALLLFWVAVALLVDPQAPGGQLALGEFGPRSALADDDGGGDDGGDDGGGDDGGQSGASPGGSRTTSSRSTGPNLFRALTDRFLPRPPRRSGRRAQRPAAPLPSRVPGQIVATGLSSAEIGRLQATGFTVLDRADIQLLGSELIRLRIPPNMPLEAARDLVIDAAPQSTADFVHYYRPGQEAECAGPHCAAAGLIGWPAGSGLPAGCGGNVTIGLIDTAINPAHDAFSKGRVEVLRLSDDGVPESGRQHGTAVAALLVGGADSRTPGLLPHARLIAVDAFHRGDRQDDRSDAYDLLRALDLLSARGVQVTNMSLSGPANALLEQVVRRLSERGMVIVAAAGNGGPKAGPAYPAAYAEVIAVTAVDRMKRPYRRAGRGEHIDLAAPGVQVWTAASVSGARPKTGTSFAAPFVTAAAALMKSANSNATAADIQDALGKSAEDLGAPGKDDVFGWGLLNASAACLVTSKKAT</sequence>
<evidence type="ECO:0000256" key="1">
    <source>
        <dbReference type="ARBA" id="ARBA00011073"/>
    </source>
</evidence>
<dbReference type="PANTHER" id="PTHR43806">
    <property type="entry name" value="PEPTIDASE S8"/>
    <property type="match status" value="1"/>
</dbReference>
<keyword evidence="3 5" id="KW-0378">Hydrolase</keyword>
<feature type="active site" description="Charge relay system" evidence="5">
    <location>
        <position position="414"/>
    </location>
</feature>
<dbReference type="AlphaFoldDB" id="A0A1G8TA00"/>
<dbReference type="PROSITE" id="PS00138">
    <property type="entry name" value="SUBTILASE_SER"/>
    <property type="match status" value="1"/>
</dbReference>
<evidence type="ECO:0000256" key="7">
    <source>
        <dbReference type="SAM" id="SignalP"/>
    </source>
</evidence>
<dbReference type="GO" id="GO:0006508">
    <property type="term" value="P:proteolysis"/>
    <property type="evidence" value="ECO:0007669"/>
    <property type="project" value="UniProtKB-KW"/>
</dbReference>
<feature type="compositionally biased region" description="Gly residues" evidence="6">
    <location>
        <begin position="60"/>
        <end position="69"/>
    </location>
</feature>
<keyword evidence="4 5" id="KW-0720">Serine protease</keyword>
<dbReference type="InterPro" id="IPR050131">
    <property type="entry name" value="Peptidase_S8_subtilisin-like"/>
</dbReference>
<dbReference type="PANTHER" id="PTHR43806:SF11">
    <property type="entry name" value="CEREVISIN-RELATED"/>
    <property type="match status" value="1"/>
</dbReference>
<gene>
    <name evidence="9" type="ORF">SAMN05428953_1069</name>
</gene>
<reference evidence="10" key="1">
    <citation type="submission" date="2016-10" db="EMBL/GenBank/DDBJ databases">
        <authorList>
            <person name="Varghese N."/>
            <person name="Submissions S."/>
        </authorList>
    </citation>
    <scope>NUCLEOTIDE SEQUENCE [LARGE SCALE GENOMIC DNA]</scope>
    <source>
        <strain evidence="10">CGMCC 1.11022</strain>
    </source>
</reference>
<evidence type="ECO:0000256" key="4">
    <source>
        <dbReference type="ARBA" id="ARBA00022825"/>
    </source>
</evidence>
<dbReference type="InterPro" id="IPR036852">
    <property type="entry name" value="Peptidase_S8/S53_dom_sf"/>
</dbReference>
<feature type="signal peptide" evidence="7">
    <location>
        <begin position="1"/>
        <end position="20"/>
    </location>
</feature>
<feature type="compositionally biased region" description="Acidic residues" evidence="6">
    <location>
        <begin position="44"/>
        <end position="59"/>
    </location>
</feature>
<protein>
    <submittedName>
        <fullName evidence="9">Subtilase family protein</fullName>
    </submittedName>
</protein>
<dbReference type="Gene3D" id="3.40.50.200">
    <property type="entry name" value="Peptidase S8/S53 domain"/>
    <property type="match status" value="1"/>
</dbReference>
<feature type="region of interest" description="Disordered" evidence="6">
    <location>
        <begin position="37"/>
        <end position="116"/>
    </location>
</feature>
<accession>A0A1G8TA00</accession>
<dbReference type="SUPFAM" id="SSF52743">
    <property type="entry name" value="Subtilisin-like"/>
    <property type="match status" value="1"/>
</dbReference>
<feature type="compositionally biased region" description="Low complexity" evidence="6">
    <location>
        <begin position="70"/>
        <end position="82"/>
    </location>
</feature>
<evidence type="ECO:0000256" key="3">
    <source>
        <dbReference type="ARBA" id="ARBA00022801"/>
    </source>
</evidence>
<organism evidence="9 10">
    <name type="scientific">Mesorhizobium muleiense</name>
    <dbReference type="NCBI Taxonomy" id="1004279"/>
    <lineage>
        <taxon>Bacteria</taxon>
        <taxon>Pseudomonadati</taxon>
        <taxon>Pseudomonadota</taxon>
        <taxon>Alphaproteobacteria</taxon>
        <taxon>Hyphomicrobiales</taxon>
        <taxon>Phyllobacteriaceae</taxon>
        <taxon>Mesorhizobium</taxon>
    </lineage>
</organism>
<evidence type="ECO:0000313" key="9">
    <source>
        <dbReference type="EMBL" id="SDJ38291.1"/>
    </source>
</evidence>
<dbReference type="InterPro" id="IPR023828">
    <property type="entry name" value="Peptidase_S8_Ser-AS"/>
</dbReference>
<dbReference type="InterPro" id="IPR000209">
    <property type="entry name" value="Peptidase_S8/S53_dom"/>
</dbReference>
<keyword evidence="2 5" id="KW-0645">Protease</keyword>
<dbReference type="Pfam" id="PF00082">
    <property type="entry name" value="Peptidase_S8"/>
    <property type="match status" value="1"/>
</dbReference>
<feature type="domain" description="Peptidase S8/S53" evidence="8">
    <location>
        <begin position="217"/>
        <end position="462"/>
    </location>
</feature>
<feature type="active site" description="Charge relay system" evidence="5">
    <location>
        <position position="226"/>
    </location>
</feature>
<comment type="similarity">
    <text evidence="1 5">Belongs to the peptidase S8 family.</text>
</comment>
<feature type="compositionally biased region" description="Basic residues" evidence="6">
    <location>
        <begin position="96"/>
        <end position="105"/>
    </location>
</feature>
<proteinExistence type="inferred from homology"/>
<dbReference type="PROSITE" id="PS51892">
    <property type="entry name" value="SUBTILASE"/>
    <property type="match status" value="1"/>
</dbReference>
<dbReference type="GO" id="GO:0004252">
    <property type="term" value="F:serine-type endopeptidase activity"/>
    <property type="evidence" value="ECO:0007669"/>
    <property type="project" value="UniProtKB-UniRule"/>
</dbReference>